<comment type="caution">
    <text evidence="2">The sequence shown here is derived from an EMBL/GenBank/DDBJ whole genome shotgun (WGS) entry which is preliminary data.</text>
</comment>
<gene>
    <name evidence="2" type="ORF">BVC80_1799g71</name>
</gene>
<dbReference type="Pfam" id="PF02519">
    <property type="entry name" value="Auxin_inducible"/>
    <property type="match status" value="1"/>
</dbReference>
<dbReference type="EMBL" id="MVGT01001388">
    <property type="protein sequence ID" value="OVA12360.1"/>
    <property type="molecule type" value="Genomic_DNA"/>
</dbReference>
<dbReference type="GO" id="GO:0009733">
    <property type="term" value="P:response to auxin"/>
    <property type="evidence" value="ECO:0007669"/>
    <property type="project" value="InterPro"/>
</dbReference>
<dbReference type="OrthoDB" id="754837at2759"/>
<keyword evidence="3" id="KW-1185">Reference proteome</keyword>
<dbReference type="InterPro" id="IPR003676">
    <property type="entry name" value="SAUR_fam"/>
</dbReference>
<dbReference type="InParanoid" id="A0A200QPH4"/>
<dbReference type="PANTHER" id="PTHR31374">
    <property type="entry name" value="AUXIN-INDUCED PROTEIN-LIKE-RELATED"/>
    <property type="match status" value="1"/>
</dbReference>
<proteinExistence type="inferred from homology"/>
<sequence length="111" mass="12750">MGLRASKLSRFFLANGAYKRLKGPPSTPKGYVPVCVGMNNDTKCFMIHTKSLSDAEFVKLLYKSAEEYGFCTEGILRIPYDAKEFEEWMIKRTSDQKMLRVRPMKVPLESM</sequence>
<dbReference type="STRING" id="56857.A0A200QPH4"/>
<evidence type="ECO:0000313" key="3">
    <source>
        <dbReference type="Proteomes" id="UP000195402"/>
    </source>
</evidence>
<accession>A0A200QPH4</accession>
<comment type="similarity">
    <text evidence="1">Belongs to the ARG7 family.</text>
</comment>
<dbReference type="PANTHER" id="PTHR31374:SF32">
    <property type="entry name" value="SAUR FAMILY PROTEIN"/>
    <property type="match status" value="1"/>
</dbReference>
<dbReference type="Proteomes" id="UP000195402">
    <property type="component" value="Unassembled WGS sequence"/>
</dbReference>
<organism evidence="2 3">
    <name type="scientific">Macleaya cordata</name>
    <name type="common">Five-seeded plume-poppy</name>
    <name type="synonym">Bocconia cordata</name>
    <dbReference type="NCBI Taxonomy" id="56857"/>
    <lineage>
        <taxon>Eukaryota</taxon>
        <taxon>Viridiplantae</taxon>
        <taxon>Streptophyta</taxon>
        <taxon>Embryophyta</taxon>
        <taxon>Tracheophyta</taxon>
        <taxon>Spermatophyta</taxon>
        <taxon>Magnoliopsida</taxon>
        <taxon>Ranunculales</taxon>
        <taxon>Papaveraceae</taxon>
        <taxon>Papaveroideae</taxon>
        <taxon>Macleaya</taxon>
    </lineage>
</organism>
<name>A0A200QPH4_MACCD</name>
<evidence type="ECO:0000256" key="1">
    <source>
        <dbReference type="ARBA" id="ARBA00006974"/>
    </source>
</evidence>
<protein>
    <submittedName>
        <fullName evidence="2">Auxin-induced protein</fullName>
    </submittedName>
</protein>
<dbReference type="OMA" id="HTTALYD"/>
<reference evidence="2 3" key="1">
    <citation type="journal article" date="2017" name="Mol. Plant">
        <title>The Genome of Medicinal Plant Macleaya cordata Provides New Insights into Benzylisoquinoline Alkaloids Metabolism.</title>
        <authorList>
            <person name="Liu X."/>
            <person name="Liu Y."/>
            <person name="Huang P."/>
            <person name="Ma Y."/>
            <person name="Qing Z."/>
            <person name="Tang Q."/>
            <person name="Cao H."/>
            <person name="Cheng P."/>
            <person name="Zheng Y."/>
            <person name="Yuan Z."/>
            <person name="Zhou Y."/>
            <person name="Liu J."/>
            <person name="Tang Z."/>
            <person name="Zhuo Y."/>
            <person name="Zhang Y."/>
            <person name="Yu L."/>
            <person name="Huang J."/>
            <person name="Yang P."/>
            <person name="Peng Q."/>
            <person name="Zhang J."/>
            <person name="Jiang W."/>
            <person name="Zhang Z."/>
            <person name="Lin K."/>
            <person name="Ro D.K."/>
            <person name="Chen X."/>
            <person name="Xiong X."/>
            <person name="Shang Y."/>
            <person name="Huang S."/>
            <person name="Zeng J."/>
        </authorList>
    </citation>
    <scope>NUCLEOTIDE SEQUENCE [LARGE SCALE GENOMIC DNA]</scope>
    <source>
        <strain evidence="3">cv. BLH2017</strain>
        <tissue evidence="2">Root</tissue>
    </source>
</reference>
<dbReference type="AlphaFoldDB" id="A0A200QPH4"/>
<evidence type="ECO:0000313" key="2">
    <source>
        <dbReference type="EMBL" id="OVA12360.1"/>
    </source>
</evidence>